<evidence type="ECO:0000256" key="1">
    <source>
        <dbReference type="SAM" id="Phobius"/>
    </source>
</evidence>
<feature type="transmembrane region" description="Helical" evidence="1">
    <location>
        <begin position="28"/>
        <end position="51"/>
    </location>
</feature>
<protein>
    <recommendedName>
        <fullName evidence="4">DUF2982 domain-containing protein</fullName>
    </recommendedName>
</protein>
<evidence type="ECO:0000313" key="2">
    <source>
        <dbReference type="EMBL" id="MER2490660.1"/>
    </source>
</evidence>
<reference evidence="2 3" key="1">
    <citation type="submission" date="2024-06" db="EMBL/GenBank/DDBJ databases">
        <authorList>
            <person name="Chen R.Y."/>
        </authorList>
    </citation>
    <scope>NUCLEOTIDE SEQUENCE [LARGE SCALE GENOMIC DNA]</scope>
    <source>
        <strain evidence="2 3">D2</strain>
    </source>
</reference>
<name>A0ABV1RCL8_9ALTE</name>
<keyword evidence="1" id="KW-1133">Transmembrane helix</keyword>
<proteinExistence type="predicted"/>
<accession>A0ABV1RCL8</accession>
<keyword evidence="3" id="KW-1185">Reference proteome</keyword>
<dbReference type="EMBL" id="JBELOE010000064">
    <property type="protein sequence ID" value="MER2490660.1"/>
    <property type="molecule type" value="Genomic_DNA"/>
</dbReference>
<dbReference type="RefSeq" id="WP_350400398.1">
    <property type="nucleotide sequence ID" value="NZ_JBELOE010000064.1"/>
</dbReference>
<keyword evidence="1" id="KW-0472">Membrane</keyword>
<evidence type="ECO:0000313" key="3">
    <source>
        <dbReference type="Proteomes" id="UP001467690"/>
    </source>
</evidence>
<sequence length="229" mass="25997">MANTIKHRNNENAQQNRRKIYSTNERDISVLSKVLFVILTTLISFAIYAIYDRAFNQLLPLILPVVTSISVLIIVKTSNRLVLNSQIVLVDERNWEIKATADYLIKVTQDLKGKLGFLKVIYENDLSQVELFITIESVCECFGELNKPEHFKLLGGDYVDRLVAMSPYYHGLRIGLKVNSQPKDTNKQTSPVSCLQLDSSKLVADTKNALIDTESVLDILYELRMSISK</sequence>
<feature type="transmembrane region" description="Helical" evidence="1">
    <location>
        <begin position="57"/>
        <end position="75"/>
    </location>
</feature>
<organism evidence="2 3">
    <name type="scientific">Catenovulum sediminis</name>
    <dbReference type="NCBI Taxonomy" id="1740262"/>
    <lineage>
        <taxon>Bacteria</taxon>
        <taxon>Pseudomonadati</taxon>
        <taxon>Pseudomonadota</taxon>
        <taxon>Gammaproteobacteria</taxon>
        <taxon>Alteromonadales</taxon>
        <taxon>Alteromonadaceae</taxon>
        <taxon>Catenovulum</taxon>
    </lineage>
</organism>
<gene>
    <name evidence="2" type="ORF">ABS311_02015</name>
</gene>
<evidence type="ECO:0008006" key="4">
    <source>
        <dbReference type="Google" id="ProtNLM"/>
    </source>
</evidence>
<keyword evidence="1" id="KW-0812">Transmembrane</keyword>
<comment type="caution">
    <text evidence="2">The sequence shown here is derived from an EMBL/GenBank/DDBJ whole genome shotgun (WGS) entry which is preliminary data.</text>
</comment>
<dbReference type="Proteomes" id="UP001467690">
    <property type="component" value="Unassembled WGS sequence"/>
</dbReference>